<evidence type="ECO:0000313" key="3">
    <source>
        <dbReference type="Proteomes" id="UP001319921"/>
    </source>
</evidence>
<sequence length="39" mass="4741">MRMGVTILFFIEFNFTKLALTMFYLLILKVLRVNYGFIY</sequence>
<gene>
    <name evidence="2" type="ORF">SACC_25190</name>
</gene>
<dbReference type="EMBL" id="AP025226">
    <property type="protein sequence ID" value="BDB99502.1"/>
    <property type="molecule type" value="Genomic_DNA"/>
</dbReference>
<accession>A0AAQ4CUM1</accession>
<organism evidence="2 3">
    <name type="scientific">Saccharolobus caldissimus</name>
    <dbReference type="NCBI Taxonomy" id="1702097"/>
    <lineage>
        <taxon>Archaea</taxon>
        <taxon>Thermoproteota</taxon>
        <taxon>Thermoprotei</taxon>
        <taxon>Sulfolobales</taxon>
        <taxon>Sulfolobaceae</taxon>
        <taxon>Saccharolobus</taxon>
    </lineage>
</organism>
<keyword evidence="1" id="KW-0812">Transmembrane</keyword>
<dbReference type="Proteomes" id="UP001319921">
    <property type="component" value="Chromosome"/>
</dbReference>
<proteinExistence type="predicted"/>
<dbReference type="AlphaFoldDB" id="A0AAQ4CUM1"/>
<keyword evidence="1" id="KW-0472">Membrane</keyword>
<evidence type="ECO:0000313" key="2">
    <source>
        <dbReference type="EMBL" id="BDB99502.1"/>
    </source>
</evidence>
<name>A0AAQ4CUM1_9CREN</name>
<keyword evidence="1" id="KW-1133">Transmembrane helix</keyword>
<dbReference type="KEGG" id="scas:SACC_25190"/>
<reference evidence="2 3" key="1">
    <citation type="journal article" date="2022" name="Microbiol. Resour. Announc.">
        <title>Complete Genome Sequence of the Hyperthermophilic and Acidophilic Archaeon Saccharolobus caldissimus Strain HS-3T.</title>
        <authorList>
            <person name="Sakai H.D."/>
            <person name="Kurosawa N."/>
        </authorList>
    </citation>
    <scope>NUCLEOTIDE SEQUENCE [LARGE SCALE GENOMIC DNA]</scope>
    <source>
        <strain evidence="2 3">JCM32116</strain>
    </source>
</reference>
<evidence type="ECO:0000256" key="1">
    <source>
        <dbReference type="SAM" id="Phobius"/>
    </source>
</evidence>
<protein>
    <submittedName>
        <fullName evidence="2">Uncharacterized protein</fullName>
    </submittedName>
</protein>
<feature type="transmembrane region" description="Helical" evidence="1">
    <location>
        <begin position="7"/>
        <end position="27"/>
    </location>
</feature>
<keyword evidence="3" id="KW-1185">Reference proteome</keyword>